<accession>A0A2H3ECU4</accession>
<dbReference type="Proteomes" id="UP000217790">
    <property type="component" value="Unassembled WGS sequence"/>
</dbReference>
<keyword evidence="3" id="KW-0645">Protease</keyword>
<dbReference type="Pfam" id="PF12359">
    <property type="entry name" value="DUF3645"/>
    <property type="match status" value="1"/>
</dbReference>
<feature type="domain" description="DUF3638" evidence="7">
    <location>
        <begin position="904"/>
        <end position="1126"/>
    </location>
</feature>
<feature type="domain" description="DUF3645" evidence="8">
    <location>
        <begin position="1250"/>
        <end position="1282"/>
    </location>
</feature>
<keyword evidence="6" id="KW-0788">Thiol protease</keyword>
<dbReference type="InterPro" id="IPR027417">
    <property type="entry name" value="P-loop_NTPase"/>
</dbReference>
<protein>
    <recommendedName>
        <fullName evidence="2">ubiquitinyl hydrolase 1</fullName>
        <ecNumber evidence="2">3.4.19.12</ecNumber>
    </recommendedName>
</protein>
<keyword evidence="4" id="KW-0833">Ubl conjugation pathway</keyword>
<organism evidence="9 10">
    <name type="scientific">Armillaria gallica</name>
    <name type="common">Bulbous honey fungus</name>
    <name type="synonym">Armillaria bulbosa</name>
    <dbReference type="NCBI Taxonomy" id="47427"/>
    <lineage>
        <taxon>Eukaryota</taxon>
        <taxon>Fungi</taxon>
        <taxon>Dikarya</taxon>
        <taxon>Basidiomycota</taxon>
        <taxon>Agaricomycotina</taxon>
        <taxon>Agaricomycetes</taxon>
        <taxon>Agaricomycetidae</taxon>
        <taxon>Agaricales</taxon>
        <taxon>Marasmiineae</taxon>
        <taxon>Physalacriaceae</taxon>
        <taxon>Armillaria</taxon>
    </lineage>
</organism>
<dbReference type="InterPro" id="IPR022105">
    <property type="entry name" value="DUF3645"/>
</dbReference>
<proteinExistence type="predicted"/>
<keyword evidence="5" id="KW-0378">Hydrolase</keyword>
<sequence length="1981" mass="224921">MPGVEYASRVLISGWQVYLGLQSDSLIIRAKKRDITLELIPHTVFNYDLPQLFIEEYAHWINLAASSTEVELRPLVSLWQSSPQNWRMIFNAPKRTMSLNDHEMIDIHSQTFKMVFACLQNFEQCHYIHITHATSDSIALSVDLPRFQLSFFLNKDTELECHNFPNMLIDKNQSAGSLLGLKSRLVLCFKHSLKLSQSRHILVPFGKIHVEQQQDHVQIVVQTGSTRSAKFYDYTIDSDIGCLVSGSDLTSNLYRAFLHALSSHPLPDPLTGQTGTEEAIQLLQSATCYSFQSISKLDMDLLYEIAAFTPSPTWYPQHKQSMQSIQQHYAYCSSQAQHHAFYKLVGAIMDYARLTKVFSISSDFSLSLHQSHSQHLLNRSSFRLSHLYPTSYSLFDHQEKDYDVKYHSRDWEQDDTGIATDASQMIKTESFSRIPGPSFTERLSDWKSIGPGDADFSLSYRQSWLSSEHLQKNWLSFLHLNCDISLSTTTRRWQALFSMSAMAYNDTGIRAIIPSLLALTVYHWQDILGDLNLSWCSINYLRSYNLPVGVSPKESQMRAMISDARVSLDNSPVASMVQHHQESYSSFLHRKEIAYDHLDKEQAPAVLYQLMASWSQEIEPTPIHISTQSSSMFKIDILSTTVMSYFQHCFHNNQLISFTSTIQDALVSVLAQHPQILKIVPYNFTPCSTKSMPHDLIIMTMKQLLISRNIVAGDSDAITIFQPDKHDLLNSSQSLSLLDIVSDSVSDIGQLASLTSEFSNSSSELERLYGKELEESRQHLISMASPSNNSLSSISVSVDEMKNHQCICQEILTQTLVQITALLKASNTCEFALQLGGLWPCINTRSLFCQFTQNIGAEWKSTIKKFVLLFMQHQRTQRLLLSVINQNSIEFHREMSNNEVTAIRPEWLLLQVDNNFISRPIQTLVAQEIISPSLKGNCVLQLNMGEGKSSVIVPMTAVIAADGQFIARVVVLKSLARQMFQLLVQRISGLVNRRVFYMPFSRCLMIGSKEIKMIWELYHQCMNVGGVLVIQPEHILSFKLMCVNRLLDDSKRDEIGRDIEAAQLLELQKWLDSYVRDILDESDEILHVRYQLIYTMGTQRSLEGHPDRWTTTQQIFTLVAEVISSVKLKAPQSIEVHHSEKNDGSFPFISIYSTDDKAGIELVDSICTQILAGRLENYPIFTRLSNSLHKQIQQFISKVTVEPDVAKSVQDLYFGTDTWNLLLLLRGLFGHGILIYVLKARRYRVDYGLDLSRTLLAVPYCAKDVPSLAAEFGHPDVAIALTCLSYYYAGLTNEQVDMCFDLLFKEDDPSVEYSSWIKNNKQIPSQLQHINGINLKDTEQCSYYLRPLFHCNHAVVDFFLSRVVFPKHAKEFPQKISTSGWDLAATRFKYTTGFSGTNDNHHLLPLSIQQYDPVGQQSTNAKVLDCLLRPENNHYQCTGSSLTTMEFLQLLVNQDPEIRILLDVGAQMLDLHNEELAKSWLNLQPASVLSAAIYFDDTDELMVLDRHGITEPLLLSPFKYQIDKCVVYLDEAHTRGTDLKLPIHFRAAVTLGANVTKDRLVQGAMRMRQLGQGQSVMFFAPQEIDSKIRKAAGKSESARVEAVDILRWSMLETCDEITHRVPQWAQQGYDYQQRKKAWEACISSHKSPAVLDPWLQPEARSLQELYGLSDGPAPGSAIWQVSELRERCEMLGVSFVSGTNMDEEQEREVSHEIERERQVERPPKVSPAAHSLHPNVRTFILTGTIEAQSTTFMPLFRAFDGISPALPQGENVWAPNLLCTRDFAATIGTFSHHQNTSDYLRSINWIVSAQRDENTTLVVLSPFEVNKLLPEIRTSTNVHLHIYSPKVNVSTNPFDNLQFHCIPRPNIQINDTLLITQLNIFAGQLYLRDYDEYRLLCSFLGLYQGQNSAEGVPILSDGFIKPEHRGEGDISPFKTSPVPFLKALLGSRRKGHPYLATHLGKLLHGHVLTSESFKIMLPKRA</sequence>
<dbReference type="Pfam" id="PF12340">
    <property type="entry name" value="DUF3638"/>
    <property type="match status" value="1"/>
</dbReference>
<evidence type="ECO:0000256" key="3">
    <source>
        <dbReference type="ARBA" id="ARBA00022670"/>
    </source>
</evidence>
<dbReference type="InterPro" id="IPR051346">
    <property type="entry name" value="OTU_Deubiquitinase"/>
</dbReference>
<evidence type="ECO:0000256" key="1">
    <source>
        <dbReference type="ARBA" id="ARBA00000707"/>
    </source>
</evidence>
<evidence type="ECO:0000256" key="5">
    <source>
        <dbReference type="ARBA" id="ARBA00022801"/>
    </source>
</evidence>
<evidence type="ECO:0000256" key="4">
    <source>
        <dbReference type="ARBA" id="ARBA00022786"/>
    </source>
</evidence>
<dbReference type="GO" id="GO:0006508">
    <property type="term" value="P:proteolysis"/>
    <property type="evidence" value="ECO:0007669"/>
    <property type="project" value="UniProtKB-KW"/>
</dbReference>
<dbReference type="EC" id="3.4.19.12" evidence="2"/>
<dbReference type="PANTHER" id="PTHR13367">
    <property type="entry name" value="UBIQUITIN THIOESTERASE"/>
    <property type="match status" value="1"/>
</dbReference>
<keyword evidence="10" id="KW-1185">Reference proteome</keyword>
<comment type="catalytic activity">
    <reaction evidence="1">
        <text>Thiol-dependent hydrolysis of ester, thioester, amide, peptide and isopeptide bonds formed by the C-terminal Gly of ubiquitin (a 76-residue protein attached to proteins as an intracellular targeting signal).</text>
        <dbReference type="EC" id="3.4.19.12"/>
    </reaction>
</comment>
<evidence type="ECO:0000256" key="6">
    <source>
        <dbReference type="ARBA" id="ARBA00022807"/>
    </source>
</evidence>
<evidence type="ECO:0000313" key="10">
    <source>
        <dbReference type="Proteomes" id="UP000217790"/>
    </source>
</evidence>
<dbReference type="OMA" id="FICETGM"/>
<evidence type="ECO:0000259" key="7">
    <source>
        <dbReference type="Pfam" id="PF12340"/>
    </source>
</evidence>
<dbReference type="OrthoDB" id="3182339at2759"/>
<reference evidence="10" key="1">
    <citation type="journal article" date="2017" name="Nat. Ecol. Evol.">
        <title>Genome expansion and lineage-specific genetic innovations in the forest pathogenic fungi Armillaria.</title>
        <authorList>
            <person name="Sipos G."/>
            <person name="Prasanna A.N."/>
            <person name="Walter M.C."/>
            <person name="O'Connor E."/>
            <person name="Balint B."/>
            <person name="Krizsan K."/>
            <person name="Kiss B."/>
            <person name="Hess J."/>
            <person name="Varga T."/>
            <person name="Slot J."/>
            <person name="Riley R."/>
            <person name="Boka B."/>
            <person name="Rigling D."/>
            <person name="Barry K."/>
            <person name="Lee J."/>
            <person name="Mihaltcheva S."/>
            <person name="LaButti K."/>
            <person name="Lipzen A."/>
            <person name="Waldron R."/>
            <person name="Moloney N.M."/>
            <person name="Sperisen C."/>
            <person name="Kredics L."/>
            <person name="Vagvoelgyi C."/>
            <person name="Patrignani A."/>
            <person name="Fitzpatrick D."/>
            <person name="Nagy I."/>
            <person name="Doyle S."/>
            <person name="Anderson J.B."/>
            <person name="Grigoriev I.V."/>
            <person name="Gueldener U."/>
            <person name="Muensterkoetter M."/>
            <person name="Nagy L.G."/>
        </authorList>
    </citation>
    <scope>NUCLEOTIDE SEQUENCE [LARGE SCALE GENOMIC DNA]</scope>
    <source>
        <strain evidence="10">Ar21-2</strain>
    </source>
</reference>
<dbReference type="STRING" id="47427.A0A2H3ECU4"/>
<evidence type="ECO:0000256" key="2">
    <source>
        <dbReference type="ARBA" id="ARBA00012759"/>
    </source>
</evidence>
<name>A0A2H3ECU4_ARMGA</name>
<dbReference type="PANTHER" id="PTHR13367:SF34">
    <property type="match status" value="1"/>
</dbReference>
<dbReference type="SUPFAM" id="SSF52540">
    <property type="entry name" value="P-loop containing nucleoside triphosphate hydrolases"/>
    <property type="match status" value="1"/>
</dbReference>
<evidence type="ECO:0000259" key="8">
    <source>
        <dbReference type="Pfam" id="PF12359"/>
    </source>
</evidence>
<dbReference type="EMBL" id="KZ293646">
    <property type="protein sequence ID" value="PBL01453.1"/>
    <property type="molecule type" value="Genomic_DNA"/>
</dbReference>
<gene>
    <name evidence="9" type="ORF">ARMGADRAFT_427042</name>
</gene>
<dbReference type="GO" id="GO:0004843">
    <property type="term" value="F:cysteine-type deubiquitinase activity"/>
    <property type="evidence" value="ECO:0007669"/>
    <property type="project" value="UniProtKB-EC"/>
</dbReference>
<dbReference type="InterPro" id="IPR022099">
    <property type="entry name" value="DUF3638"/>
</dbReference>
<evidence type="ECO:0000313" key="9">
    <source>
        <dbReference type="EMBL" id="PBL01453.1"/>
    </source>
</evidence>
<dbReference type="InParanoid" id="A0A2H3ECU4"/>